<gene>
    <name evidence="2" type="ORF">ACHAXA_008400</name>
</gene>
<name>A0ABD3RVU1_9STRA</name>
<accession>A0ABD3RVU1</accession>
<dbReference type="Proteomes" id="UP001530377">
    <property type="component" value="Unassembled WGS sequence"/>
</dbReference>
<protein>
    <submittedName>
        <fullName evidence="2">Uncharacterized protein</fullName>
    </submittedName>
</protein>
<dbReference type="EMBL" id="JALLPB020000154">
    <property type="protein sequence ID" value="KAL3816329.1"/>
    <property type="molecule type" value="Genomic_DNA"/>
</dbReference>
<reference evidence="2 3" key="1">
    <citation type="submission" date="2024-10" db="EMBL/GenBank/DDBJ databases">
        <title>Updated reference genomes for cyclostephanoid diatoms.</title>
        <authorList>
            <person name="Roberts W.R."/>
            <person name="Alverson A.J."/>
        </authorList>
    </citation>
    <scope>NUCLEOTIDE SEQUENCE [LARGE SCALE GENOMIC DNA]</scope>
    <source>
        <strain evidence="2 3">AJA228-03</strain>
    </source>
</reference>
<dbReference type="AlphaFoldDB" id="A0ABD3RVU1"/>
<organism evidence="2 3">
    <name type="scientific">Cyclostephanos tholiformis</name>
    <dbReference type="NCBI Taxonomy" id="382380"/>
    <lineage>
        <taxon>Eukaryota</taxon>
        <taxon>Sar</taxon>
        <taxon>Stramenopiles</taxon>
        <taxon>Ochrophyta</taxon>
        <taxon>Bacillariophyta</taxon>
        <taxon>Coscinodiscophyceae</taxon>
        <taxon>Thalassiosirophycidae</taxon>
        <taxon>Stephanodiscales</taxon>
        <taxon>Stephanodiscaceae</taxon>
        <taxon>Cyclostephanos</taxon>
    </lineage>
</organism>
<comment type="caution">
    <text evidence="2">The sequence shown here is derived from an EMBL/GenBank/DDBJ whole genome shotgun (WGS) entry which is preliminary data.</text>
</comment>
<sequence>MTQSILNEYNPKRNMKTPHRRSSDNHRRATVDNASLSRPPIPHELSGLTRPMRRHSLQEKKSVQFSSLSEVCLVEHHGPSFAYSSWYNGLDQLRFKRERMSDVLSFRNKSRKTTAQEDDSAASAASKGPCHPTTVRPESPCCPVGLEQLLSKGSSHEAQSRRRIVIQTVLLEQHRQRIFGYKDPDKIAFLYERATADSLQGAQRRGKFQEMAKFV</sequence>
<keyword evidence="3" id="KW-1185">Reference proteome</keyword>
<evidence type="ECO:0000313" key="3">
    <source>
        <dbReference type="Proteomes" id="UP001530377"/>
    </source>
</evidence>
<evidence type="ECO:0000256" key="1">
    <source>
        <dbReference type="SAM" id="MobiDB-lite"/>
    </source>
</evidence>
<evidence type="ECO:0000313" key="2">
    <source>
        <dbReference type="EMBL" id="KAL3816329.1"/>
    </source>
</evidence>
<feature type="region of interest" description="Disordered" evidence="1">
    <location>
        <begin position="107"/>
        <end position="137"/>
    </location>
</feature>
<feature type="region of interest" description="Disordered" evidence="1">
    <location>
        <begin position="1"/>
        <end position="47"/>
    </location>
</feature>
<proteinExistence type="predicted"/>
<feature type="compositionally biased region" description="Basic and acidic residues" evidence="1">
    <location>
        <begin position="21"/>
        <end position="30"/>
    </location>
</feature>